<dbReference type="InterPro" id="IPR039275">
    <property type="entry name" value="PDZD8"/>
</dbReference>
<feature type="compositionally biased region" description="Acidic residues" evidence="1">
    <location>
        <begin position="1043"/>
        <end position="1070"/>
    </location>
</feature>
<evidence type="ECO:0000259" key="2">
    <source>
        <dbReference type="PROSITE" id="PS50106"/>
    </source>
</evidence>
<keyword evidence="4" id="KW-1185">Reference proteome</keyword>
<dbReference type="AlphaFoldDB" id="A0A9N8DHP4"/>
<dbReference type="GO" id="GO:1990456">
    <property type="term" value="P:mitochondrion-endoplasmic reticulum membrane tethering"/>
    <property type="evidence" value="ECO:0007669"/>
    <property type="project" value="InterPro"/>
</dbReference>
<feature type="region of interest" description="Disordered" evidence="1">
    <location>
        <begin position="183"/>
        <end position="208"/>
    </location>
</feature>
<dbReference type="GO" id="GO:0044233">
    <property type="term" value="C:mitochondria-associated endoplasmic reticulum membrane contact site"/>
    <property type="evidence" value="ECO:0007669"/>
    <property type="project" value="InterPro"/>
</dbReference>
<dbReference type="PROSITE" id="PS50106">
    <property type="entry name" value="PDZ"/>
    <property type="match status" value="4"/>
</dbReference>
<proteinExistence type="predicted"/>
<dbReference type="Proteomes" id="UP001153069">
    <property type="component" value="Unassembled WGS sequence"/>
</dbReference>
<dbReference type="Gene3D" id="2.30.42.10">
    <property type="match status" value="7"/>
</dbReference>
<comment type="caution">
    <text evidence="3">The sequence shown here is derived from an EMBL/GenBank/DDBJ whole genome shotgun (WGS) entry which is preliminary data.</text>
</comment>
<dbReference type="SMART" id="SM00228">
    <property type="entry name" value="PDZ"/>
    <property type="match status" value="8"/>
</dbReference>
<gene>
    <name evidence="3" type="ORF">SEMRO_96_G049470.1</name>
</gene>
<dbReference type="PANTHER" id="PTHR21519">
    <property type="entry name" value="PDZ DOMAIN-CONTAINING PROTEIN 8"/>
    <property type="match status" value="1"/>
</dbReference>
<name>A0A9N8DHP4_9STRA</name>
<sequence length="1140" mass="120664">MVKTPGQQASGAVHVLQAQNAMNSKLGRANAGMANNASNSNSSDLVTVTIPVSLVNGLTLVKTHDGYWQVVAISPSSELPAFGIHVGMVLLSINNIDTMTLPDHPHETGVPQVQTPSGLITFLAVTKPKRKAPPGSLLTAVLQKELESTKLGIALMQDILHNNNSQDEESGTFIVDGKVQVKPAKETNNSNNNNTSTTSPGTSSGPELNLTGRVFISEIVPKSFGAQSCLEEKMELISINNTLAVDKKESAEQLRSSVGALTLLAQQPGGPPKAEAHHVTCTVQAQLMRENRKTPGIAFISANSNNNNNINASAVLIDSIDPEGPFAQSKLRVGMKVVSINNFSCETPTIAHCLLTRAANARMVTILAQQTCQAPPGTIVTATVVKAMPNSKLGIMLGMDAKHERVIVKYIREGGLLDSTTDTNNKKLEPGMILHRVNGMPIPKGMHNKQVSQYLATLHGTVTFLAEAPTSAGTSPTPPDLITSLHTAAIWTQPARPDQTFGLKLARSNANKRRLVVSHLQEGGLAAASGLKTGMFLLAINNQLISASQAPEEVAMNLIQQARGGIPVTLLVQSPPMSIPPIVTGTLTKATPDAKVGIRMRMHNGRVAIINIAEGSAAATLATDLLAGMLIQSVNNVDCTEKSAEEVANMLATLQDTITIVAVTPDGAAIPAFKYITAAVSTSKPQDSDRLFDYKEGRVFISQEGVKSGLFRGTQLRKGMEVVRLNNMECALLTPAGIQALFSEPPPSSSTSLGKDEEEEEEEDFVTILAARPMLQPGLITEVLYKETKDATLGISFRTVNNNSKVMITGITDGSQAAASNLQVGMELMRINNSTCSALSVESVAKLLHEAVGNVVLVAGLSKGWNESGRRALVTATLERSPGNSDDLGITVRRDTDGKIVVDTIAEGSLAADSNLEKGMELLSVDNVPCQTLKALDVGALLSATTGTVTILAERPPVPKGLYVTAAVKKPTPQTKVGLTMTQRSGKVLIKAIVPESICASSDLGPGMWIKSVNGQSVTKATAATVARLLGAQTSLVTILAETTDETFDDDEAKEDDQAKEEEQVNEEEAQEGKEEVVTAEETAASEEAEEDSKPAAKEDGEEAEEQKEGSEALVDIDVDAVDEEQEPEDEGIVSAKADC</sequence>
<dbReference type="GO" id="GO:0005739">
    <property type="term" value="C:mitochondrion"/>
    <property type="evidence" value="ECO:0007669"/>
    <property type="project" value="GOC"/>
</dbReference>
<feature type="compositionally biased region" description="Acidic residues" evidence="1">
    <location>
        <begin position="1115"/>
        <end position="1132"/>
    </location>
</feature>
<dbReference type="Pfam" id="PF00595">
    <property type="entry name" value="PDZ"/>
    <property type="match status" value="3"/>
</dbReference>
<dbReference type="GO" id="GO:0051560">
    <property type="term" value="P:mitochondrial calcium ion homeostasis"/>
    <property type="evidence" value="ECO:0007669"/>
    <property type="project" value="InterPro"/>
</dbReference>
<dbReference type="SUPFAM" id="SSF50156">
    <property type="entry name" value="PDZ domain-like"/>
    <property type="match status" value="6"/>
</dbReference>
<dbReference type="PANTHER" id="PTHR21519:SF1">
    <property type="entry name" value="PDZ DOMAIN-CONTAINING PROTEIN 8"/>
    <property type="match status" value="1"/>
</dbReference>
<feature type="domain" description="PDZ" evidence="2">
    <location>
        <begin position="584"/>
        <end position="666"/>
    </location>
</feature>
<dbReference type="OrthoDB" id="2187496at2759"/>
<evidence type="ECO:0000313" key="3">
    <source>
        <dbReference type="EMBL" id="CAB9500939.1"/>
    </source>
</evidence>
<accession>A0A9N8DHP4</accession>
<dbReference type="InterPro" id="IPR036034">
    <property type="entry name" value="PDZ_sf"/>
</dbReference>
<feature type="domain" description="PDZ" evidence="2">
    <location>
        <begin position="782"/>
        <end position="863"/>
    </location>
</feature>
<organism evidence="3 4">
    <name type="scientific">Seminavis robusta</name>
    <dbReference type="NCBI Taxonomy" id="568900"/>
    <lineage>
        <taxon>Eukaryota</taxon>
        <taxon>Sar</taxon>
        <taxon>Stramenopiles</taxon>
        <taxon>Ochrophyta</taxon>
        <taxon>Bacillariophyta</taxon>
        <taxon>Bacillariophyceae</taxon>
        <taxon>Bacillariophycidae</taxon>
        <taxon>Naviculales</taxon>
        <taxon>Naviculaceae</taxon>
        <taxon>Seminavis</taxon>
    </lineage>
</organism>
<feature type="domain" description="PDZ" evidence="2">
    <location>
        <begin position="489"/>
        <end position="574"/>
    </location>
</feature>
<reference evidence="3" key="1">
    <citation type="submission" date="2020-06" db="EMBL/GenBank/DDBJ databases">
        <authorList>
            <consortium name="Plant Systems Biology data submission"/>
        </authorList>
    </citation>
    <scope>NUCLEOTIDE SEQUENCE</scope>
    <source>
        <strain evidence="3">D6</strain>
    </source>
</reference>
<feature type="compositionally biased region" description="Low complexity" evidence="1">
    <location>
        <begin position="187"/>
        <end position="206"/>
    </location>
</feature>
<evidence type="ECO:0000256" key="1">
    <source>
        <dbReference type="SAM" id="MobiDB-lite"/>
    </source>
</evidence>
<dbReference type="EMBL" id="CAICTM010000095">
    <property type="protein sequence ID" value="CAB9500939.1"/>
    <property type="molecule type" value="Genomic_DNA"/>
</dbReference>
<protein>
    <recommendedName>
        <fullName evidence="2">PDZ domain-containing protein</fullName>
    </recommendedName>
</protein>
<evidence type="ECO:0000313" key="4">
    <source>
        <dbReference type="Proteomes" id="UP001153069"/>
    </source>
</evidence>
<feature type="region of interest" description="Disordered" evidence="1">
    <location>
        <begin position="1043"/>
        <end position="1140"/>
    </location>
</feature>
<feature type="domain" description="PDZ" evidence="2">
    <location>
        <begin position="875"/>
        <end position="957"/>
    </location>
</feature>
<dbReference type="InterPro" id="IPR001478">
    <property type="entry name" value="PDZ"/>
</dbReference>
<dbReference type="CDD" id="cd00136">
    <property type="entry name" value="PDZ_canonical"/>
    <property type="match status" value="2"/>
</dbReference>